<sequence>DIYLLAARELGVRAAGWQLDVADRERVRAFPQQVLDRFGQVDILINNAGVALGGTFEQVSELDFDWLLEINFHAVVRMTRGFLPLLRERDAARIVNLSSLYGLVAPPGQAAYSASKFAVRGFSNALRHELEMEGSRVGVTVVHPGGVNTSIAKSARVPAGAPVDEVERQRRLTQKLLRMPPERAGEIIVEGIERERARVLVGGDAKVVSVLERLMPVGYWNILRKAMRRA</sequence>
<comment type="caution">
    <text evidence="4">The sequence shown here is derived from an EMBL/GenBank/DDBJ whole genome shotgun (WGS) entry which is preliminary data.</text>
</comment>
<dbReference type="PROSITE" id="PS00061">
    <property type="entry name" value="ADH_SHORT"/>
    <property type="match status" value="1"/>
</dbReference>
<dbReference type="GO" id="GO:0016491">
    <property type="term" value="F:oxidoreductase activity"/>
    <property type="evidence" value="ECO:0007669"/>
    <property type="project" value="UniProtKB-KW"/>
</dbReference>
<dbReference type="Gene3D" id="3.40.50.720">
    <property type="entry name" value="NAD(P)-binding Rossmann-like Domain"/>
    <property type="match status" value="1"/>
</dbReference>
<dbReference type="Pfam" id="PF00106">
    <property type="entry name" value="adh_short"/>
    <property type="match status" value="1"/>
</dbReference>
<comment type="similarity">
    <text evidence="1 3">Belongs to the short-chain dehydrogenases/reductases (SDR) family.</text>
</comment>
<dbReference type="InterPro" id="IPR036291">
    <property type="entry name" value="NAD(P)-bd_dom_sf"/>
</dbReference>
<evidence type="ECO:0000313" key="4">
    <source>
        <dbReference type="EMBL" id="TFW19960.1"/>
    </source>
</evidence>
<dbReference type="EMBL" id="SPVF01000139">
    <property type="protein sequence ID" value="TFW19960.1"/>
    <property type="molecule type" value="Genomic_DNA"/>
</dbReference>
<dbReference type="RefSeq" id="WP_135207265.1">
    <property type="nucleotide sequence ID" value="NZ_SPVF01000139.1"/>
</dbReference>
<evidence type="ECO:0000256" key="1">
    <source>
        <dbReference type="ARBA" id="ARBA00006484"/>
    </source>
</evidence>
<feature type="non-terminal residue" evidence="4">
    <location>
        <position position="1"/>
    </location>
</feature>
<dbReference type="InterPro" id="IPR002347">
    <property type="entry name" value="SDR_fam"/>
</dbReference>
<evidence type="ECO:0000256" key="3">
    <source>
        <dbReference type="RuleBase" id="RU000363"/>
    </source>
</evidence>
<dbReference type="OrthoDB" id="9789083at2"/>
<organism evidence="4 5">
    <name type="scientific">Zemynaea arenosa</name>
    <dbReference type="NCBI Taxonomy" id="2561931"/>
    <lineage>
        <taxon>Bacteria</taxon>
        <taxon>Pseudomonadati</taxon>
        <taxon>Pseudomonadota</taxon>
        <taxon>Betaproteobacteria</taxon>
        <taxon>Burkholderiales</taxon>
        <taxon>Oxalobacteraceae</taxon>
        <taxon>Telluria group</taxon>
        <taxon>Zemynaea</taxon>
    </lineage>
</organism>
<dbReference type="PANTHER" id="PTHR43391:SF82">
    <property type="entry name" value="OXIDOREDUCTASE SADH-RELATED"/>
    <property type="match status" value="1"/>
</dbReference>
<dbReference type="AlphaFoldDB" id="A0A4Y9SHN9"/>
<reference evidence="4 5" key="1">
    <citation type="submission" date="2019-03" db="EMBL/GenBank/DDBJ databases">
        <title>Draft Genome Sequence of Massilia arenosa sp. nov., a Novel Massilia Species Isolated from a Sandy-loam Maize Soil.</title>
        <authorList>
            <person name="Raths R."/>
            <person name="Peta V."/>
            <person name="Bucking H."/>
        </authorList>
    </citation>
    <scope>NUCLEOTIDE SEQUENCE [LARGE SCALE GENOMIC DNA]</scope>
    <source>
        <strain evidence="4 5">MC02</strain>
    </source>
</reference>
<dbReference type="PANTHER" id="PTHR43391">
    <property type="entry name" value="RETINOL DEHYDROGENASE-RELATED"/>
    <property type="match status" value="1"/>
</dbReference>
<evidence type="ECO:0000256" key="2">
    <source>
        <dbReference type="ARBA" id="ARBA00023002"/>
    </source>
</evidence>
<dbReference type="Proteomes" id="UP000298438">
    <property type="component" value="Unassembled WGS sequence"/>
</dbReference>
<protein>
    <submittedName>
        <fullName evidence="4">SDR family NAD(P)-dependent oxidoreductase</fullName>
    </submittedName>
</protein>
<evidence type="ECO:0000313" key="5">
    <source>
        <dbReference type="Proteomes" id="UP000298438"/>
    </source>
</evidence>
<accession>A0A4Y9SHN9</accession>
<keyword evidence="5" id="KW-1185">Reference proteome</keyword>
<name>A0A4Y9SHN9_9BURK</name>
<keyword evidence="2" id="KW-0560">Oxidoreductase</keyword>
<gene>
    <name evidence="4" type="ORF">E4L96_10995</name>
</gene>
<dbReference type="SUPFAM" id="SSF51735">
    <property type="entry name" value="NAD(P)-binding Rossmann-fold domains"/>
    <property type="match status" value="1"/>
</dbReference>
<dbReference type="PRINTS" id="PR00081">
    <property type="entry name" value="GDHRDH"/>
</dbReference>
<dbReference type="InterPro" id="IPR020904">
    <property type="entry name" value="Sc_DH/Rdtase_CS"/>
</dbReference>
<proteinExistence type="inferred from homology"/>
<dbReference type="PRINTS" id="PR00080">
    <property type="entry name" value="SDRFAMILY"/>
</dbReference>